<dbReference type="AlphaFoldDB" id="A0A654TV74"/>
<name>A0A654TV74_MYCTX</name>
<dbReference type="EMBL" id="CFOH01001785">
    <property type="protein sequence ID" value="CFE91344.1"/>
    <property type="molecule type" value="Genomic_DNA"/>
</dbReference>
<gene>
    <name evidence="1" type="ORF">ERS007688_04753</name>
</gene>
<accession>A0A654TV74</accession>
<dbReference type="Proteomes" id="UP000046947">
    <property type="component" value="Unassembled WGS sequence"/>
</dbReference>
<reference evidence="1 2" key="1">
    <citation type="submission" date="2015-03" db="EMBL/GenBank/DDBJ databases">
        <authorList>
            <consortium name="Pathogen Informatics"/>
        </authorList>
    </citation>
    <scope>NUCLEOTIDE SEQUENCE [LARGE SCALE GENOMIC DNA]</scope>
    <source>
        <strain evidence="1 2">H09601792</strain>
    </source>
</reference>
<evidence type="ECO:0000313" key="1">
    <source>
        <dbReference type="EMBL" id="CFE91344.1"/>
    </source>
</evidence>
<proteinExistence type="predicted"/>
<protein>
    <submittedName>
        <fullName evidence="1">Uncharacterized protein</fullName>
    </submittedName>
</protein>
<sequence length="48" mass="5237">MARVVRERRGARVQGSIGFVVVVLVVEESFGVVEGVGPRLAVVEVGWW</sequence>
<organism evidence="1 2">
    <name type="scientific">Mycobacterium tuberculosis</name>
    <dbReference type="NCBI Taxonomy" id="1773"/>
    <lineage>
        <taxon>Bacteria</taxon>
        <taxon>Bacillati</taxon>
        <taxon>Actinomycetota</taxon>
        <taxon>Actinomycetes</taxon>
        <taxon>Mycobacteriales</taxon>
        <taxon>Mycobacteriaceae</taxon>
        <taxon>Mycobacterium</taxon>
        <taxon>Mycobacterium tuberculosis complex</taxon>
    </lineage>
</organism>
<evidence type="ECO:0000313" key="2">
    <source>
        <dbReference type="Proteomes" id="UP000046947"/>
    </source>
</evidence>